<feature type="coiled-coil region" evidence="1">
    <location>
        <begin position="74"/>
        <end position="108"/>
    </location>
</feature>
<feature type="compositionally biased region" description="Basic and acidic residues" evidence="2">
    <location>
        <begin position="650"/>
        <end position="665"/>
    </location>
</feature>
<comment type="caution">
    <text evidence="3">The sequence shown here is derived from an EMBL/GenBank/DDBJ whole genome shotgun (WGS) entry which is preliminary data.</text>
</comment>
<dbReference type="GO" id="GO:0042796">
    <property type="term" value="P:snRNA transcription by RNA polymerase III"/>
    <property type="evidence" value="ECO:0007669"/>
    <property type="project" value="TreeGrafter"/>
</dbReference>
<dbReference type="PANTHER" id="PTHR14633">
    <property type="entry name" value="LITTLE ELONGATION COMPLEX SUBUNIT 2"/>
    <property type="match status" value="1"/>
</dbReference>
<evidence type="ECO:0000256" key="2">
    <source>
        <dbReference type="SAM" id="MobiDB-lite"/>
    </source>
</evidence>
<evidence type="ECO:0000313" key="4">
    <source>
        <dbReference type="Proteomes" id="UP000747542"/>
    </source>
</evidence>
<dbReference type="GO" id="GO:0045945">
    <property type="term" value="P:positive regulation of transcription by RNA polymerase III"/>
    <property type="evidence" value="ECO:0007669"/>
    <property type="project" value="TreeGrafter"/>
</dbReference>
<keyword evidence="4" id="KW-1185">Reference proteome</keyword>
<proteinExistence type="predicted"/>
<name>A0A8J5K1N0_HOMAM</name>
<dbReference type="PANTHER" id="PTHR14633:SF3">
    <property type="entry name" value="LITTLE ELONGATION COMPLEX SUBUNIT 2"/>
    <property type="match status" value="1"/>
</dbReference>
<keyword evidence="1" id="KW-0175">Coiled coil</keyword>
<gene>
    <name evidence="3" type="primary">ICE2-L</name>
    <name evidence="3" type="ORF">Hamer_G017316</name>
</gene>
<sequence length="665" mass="75566">MDLNEITFIPELFKQKSKGFDPVVADDPFISYAVLKDCCSLFASGGPCIPNYVTKEPIVSNIIQFSDDVWNDIAKGHKEREKREREAEKELEKEKEKEEAVAHQIKKKLDSEIDGVFNKHCFFLKKPCPVLIPYKSSLTHDEHEAYLRAFLKFKIRAAKTAAETAEYQHYLRLQNRVYEEQNCFMQFSHQVARLQMTAYNKVPDVITNYIDEYVQHRCKRSCKYESSYVDEQQIPICPQDPKKRFNSLCFTHIGHLLSLGSIPWIKIPNCHVANKLLVDESVSIQQPPAVDKKKDLKDILYKTPGARDTSGTQYRATPSSVVNIPTHTPVPEFRLVSKDHNAAYLAQKHEANIVISSSALKIIADNYGPNFDKEWDIPVEVKSYPVKDADGSERNHRVVFIDKPMVKKTWTPMEKKQLFYKKSALASLTEIKRVPFFRMKSPLGFQYEKKEQTECTQYDDDFLDLTSTANHDTFGAQPAVVSPISKSPKKKRMAKASEAEKSPKKKGMAKASEAEKLLPVVKRETNSTDESCNPLLIDVKIENEKDKNIEIESHNELGSSYGKIEKERKGNKNSKKSKTMNSNPSKINNESGLQKTTIKREDTRELQPNNSSKSKYTEPPGCSSGGGVLENLLDMQESLFNSAQASNPQKLEKSKGSPTSHIEKP</sequence>
<evidence type="ECO:0000313" key="3">
    <source>
        <dbReference type="EMBL" id="KAG7164908.1"/>
    </source>
</evidence>
<dbReference type="EMBL" id="JAHLQT010024908">
    <property type="protein sequence ID" value="KAG7164908.1"/>
    <property type="molecule type" value="Genomic_DNA"/>
</dbReference>
<accession>A0A8J5K1N0</accession>
<dbReference type="Proteomes" id="UP000747542">
    <property type="component" value="Unassembled WGS sequence"/>
</dbReference>
<dbReference type="GO" id="GO:0042795">
    <property type="term" value="P:snRNA transcription by RNA polymerase II"/>
    <property type="evidence" value="ECO:0007669"/>
    <property type="project" value="TreeGrafter"/>
</dbReference>
<protein>
    <submittedName>
        <fullName evidence="3">Little elongation complex subunit 2-like</fullName>
    </submittedName>
</protein>
<reference evidence="3" key="1">
    <citation type="journal article" date="2021" name="Sci. Adv.">
        <title>The American lobster genome reveals insights on longevity, neural, and immune adaptations.</title>
        <authorList>
            <person name="Polinski J.M."/>
            <person name="Zimin A.V."/>
            <person name="Clark K.F."/>
            <person name="Kohn A.B."/>
            <person name="Sadowski N."/>
            <person name="Timp W."/>
            <person name="Ptitsyn A."/>
            <person name="Khanna P."/>
            <person name="Romanova D.Y."/>
            <person name="Williams P."/>
            <person name="Greenwood S.J."/>
            <person name="Moroz L.L."/>
            <person name="Walt D.R."/>
            <person name="Bodnar A.G."/>
        </authorList>
    </citation>
    <scope>NUCLEOTIDE SEQUENCE</scope>
    <source>
        <strain evidence="3">GMGI-L3</strain>
    </source>
</reference>
<organism evidence="3 4">
    <name type="scientific">Homarus americanus</name>
    <name type="common">American lobster</name>
    <dbReference type="NCBI Taxonomy" id="6706"/>
    <lineage>
        <taxon>Eukaryota</taxon>
        <taxon>Metazoa</taxon>
        <taxon>Ecdysozoa</taxon>
        <taxon>Arthropoda</taxon>
        <taxon>Crustacea</taxon>
        <taxon>Multicrustacea</taxon>
        <taxon>Malacostraca</taxon>
        <taxon>Eumalacostraca</taxon>
        <taxon>Eucarida</taxon>
        <taxon>Decapoda</taxon>
        <taxon>Pleocyemata</taxon>
        <taxon>Astacidea</taxon>
        <taxon>Nephropoidea</taxon>
        <taxon>Nephropidae</taxon>
        <taxon>Homarus</taxon>
    </lineage>
</organism>
<evidence type="ECO:0000256" key="1">
    <source>
        <dbReference type="SAM" id="Coils"/>
    </source>
</evidence>
<feature type="compositionally biased region" description="Polar residues" evidence="2">
    <location>
        <begin position="587"/>
        <end position="596"/>
    </location>
</feature>
<feature type="region of interest" description="Disordered" evidence="2">
    <location>
        <begin position="548"/>
        <end position="665"/>
    </location>
</feature>
<feature type="compositionally biased region" description="Polar residues" evidence="2">
    <location>
        <begin position="638"/>
        <end position="649"/>
    </location>
</feature>
<dbReference type="AlphaFoldDB" id="A0A8J5K1N0"/>
<feature type="region of interest" description="Disordered" evidence="2">
    <location>
        <begin position="474"/>
        <end position="515"/>
    </location>
</feature>